<protein>
    <submittedName>
        <fullName evidence="4">Tyrosine-type recombinase/integrase</fullName>
    </submittedName>
</protein>
<proteinExistence type="predicted"/>
<dbReference type="Pfam" id="PF00589">
    <property type="entry name" value="Phage_integrase"/>
    <property type="match status" value="1"/>
</dbReference>
<evidence type="ECO:0000256" key="2">
    <source>
        <dbReference type="SAM" id="MobiDB-lite"/>
    </source>
</evidence>
<dbReference type="SUPFAM" id="SSF56349">
    <property type="entry name" value="DNA breaking-rejoining enzymes"/>
    <property type="match status" value="1"/>
</dbReference>
<keyword evidence="1" id="KW-0233">DNA recombination</keyword>
<organism evidence="4 5">
    <name type="scientific">Tsukamurella asaccharolytica</name>
    <dbReference type="NCBI Taxonomy" id="2592067"/>
    <lineage>
        <taxon>Bacteria</taxon>
        <taxon>Bacillati</taxon>
        <taxon>Actinomycetota</taxon>
        <taxon>Actinomycetes</taxon>
        <taxon>Mycobacteriales</taxon>
        <taxon>Tsukamurellaceae</taxon>
        <taxon>Tsukamurella</taxon>
    </lineage>
</organism>
<name>A0A5C5RA85_9ACTN</name>
<evidence type="ECO:0000259" key="3">
    <source>
        <dbReference type="PROSITE" id="PS51898"/>
    </source>
</evidence>
<evidence type="ECO:0000313" key="5">
    <source>
        <dbReference type="Proteomes" id="UP000317291"/>
    </source>
</evidence>
<keyword evidence="5" id="KW-1185">Reference proteome</keyword>
<dbReference type="Proteomes" id="UP000317291">
    <property type="component" value="Unassembled WGS sequence"/>
</dbReference>
<feature type="domain" description="Tyr recombinase" evidence="3">
    <location>
        <begin position="1"/>
        <end position="97"/>
    </location>
</feature>
<comment type="caution">
    <text evidence="4">The sequence shown here is derived from an EMBL/GenBank/DDBJ whole genome shotgun (WGS) entry which is preliminary data.</text>
</comment>
<dbReference type="GO" id="GO:0015074">
    <property type="term" value="P:DNA integration"/>
    <property type="evidence" value="ECO:0007669"/>
    <property type="project" value="InterPro"/>
</dbReference>
<feature type="region of interest" description="Disordered" evidence="2">
    <location>
        <begin position="1"/>
        <end position="45"/>
    </location>
</feature>
<dbReference type="GO" id="GO:0003677">
    <property type="term" value="F:DNA binding"/>
    <property type="evidence" value="ECO:0007669"/>
    <property type="project" value="InterPro"/>
</dbReference>
<dbReference type="InterPro" id="IPR002104">
    <property type="entry name" value="Integrase_catalytic"/>
</dbReference>
<evidence type="ECO:0000256" key="1">
    <source>
        <dbReference type="ARBA" id="ARBA00023172"/>
    </source>
</evidence>
<dbReference type="Pfam" id="PF14025">
    <property type="entry name" value="DUF4241"/>
    <property type="match status" value="1"/>
</dbReference>
<dbReference type="Gene3D" id="1.10.443.10">
    <property type="entry name" value="Intergrase catalytic core"/>
    <property type="match status" value="1"/>
</dbReference>
<accession>A0A5C5RA85</accession>
<feature type="compositionally biased region" description="Basic residues" evidence="2">
    <location>
        <begin position="1"/>
        <end position="12"/>
    </location>
</feature>
<reference evidence="4 5" key="1">
    <citation type="submission" date="2019-06" db="EMBL/GenBank/DDBJ databases">
        <title>Tsukamurella conjunctivitidis sp. nov., Tsukamurella assacharolytica sp. nov. and Tsukamurella sputae sp. nov. isolated from patients with conjunctivitis, bacteraemia (lymphoma) and respiratory infection (sputum) in Hong Kong.</title>
        <authorList>
            <person name="Teng J.L.L."/>
            <person name="Lee H.H."/>
            <person name="Fong J.Y.H."/>
            <person name="Fok K.M.N."/>
            <person name="Lau S.K.P."/>
            <person name="Woo P.C.Y."/>
        </authorList>
    </citation>
    <scope>NUCLEOTIDE SEQUENCE [LARGE SCALE GENOMIC DNA]</scope>
    <source>
        <strain evidence="4 5">HKU71</strain>
    </source>
</reference>
<dbReference type="OrthoDB" id="1822491at2"/>
<gene>
    <name evidence="4" type="ORF">FK529_09215</name>
</gene>
<dbReference type="PROSITE" id="PS51898">
    <property type="entry name" value="TYR_RECOMBINASE"/>
    <property type="match status" value="1"/>
</dbReference>
<dbReference type="EMBL" id="VIGW01000004">
    <property type="protein sequence ID" value="TWS19374.1"/>
    <property type="molecule type" value="Genomic_DNA"/>
</dbReference>
<dbReference type="InterPro" id="IPR011010">
    <property type="entry name" value="DNA_brk_join_enz"/>
</dbReference>
<sequence length="189" mass="20818">MAMGRRSCRRQPRTGSPGRSRDASRHRSPRDENDEPTGPATVPRISAHQLRHTAASLMIASGAHVKTVQRQLGNKSASMTLDQYGHLFPNDLGDLASRMGDAFDVTPEGGEWDALNDIWVERMDNPDHYFDGVANVELPVTSPQTNIILCHSGWGDGFYPIIESYDADGNVNGIHIDLQVLGDKPDEEK</sequence>
<evidence type="ECO:0000313" key="4">
    <source>
        <dbReference type="EMBL" id="TWS19374.1"/>
    </source>
</evidence>
<dbReference type="GO" id="GO:0006310">
    <property type="term" value="P:DNA recombination"/>
    <property type="evidence" value="ECO:0007669"/>
    <property type="project" value="UniProtKB-KW"/>
</dbReference>
<dbReference type="InterPro" id="IPR025335">
    <property type="entry name" value="DUF4241"/>
</dbReference>
<feature type="compositionally biased region" description="Basic and acidic residues" evidence="2">
    <location>
        <begin position="19"/>
        <end position="31"/>
    </location>
</feature>
<dbReference type="AlphaFoldDB" id="A0A5C5RA85"/>
<dbReference type="InterPro" id="IPR013762">
    <property type="entry name" value="Integrase-like_cat_sf"/>
</dbReference>